<feature type="region of interest" description="Disordered" evidence="1">
    <location>
        <begin position="1"/>
        <end position="37"/>
    </location>
</feature>
<reference evidence="2 3" key="1">
    <citation type="submission" date="2019-01" db="EMBL/GenBank/DDBJ databases">
        <title>Draft genome sequences of three monokaryotic isolates of the white-rot basidiomycete fungus Dichomitus squalens.</title>
        <authorList>
            <consortium name="DOE Joint Genome Institute"/>
            <person name="Lopez S.C."/>
            <person name="Andreopoulos B."/>
            <person name="Pangilinan J."/>
            <person name="Lipzen A."/>
            <person name="Riley R."/>
            <person name="Ahrendt S."/>
            <person name="Ng V."/>
            <person name="Barry K."/>
            <person name="Daum C."/>
            <person name="Grigoriev I.V."/>
            <person name="Hilden K.S."/>
            <person name="Makela M.R."/>
            <person name="de Vries R.P."/>
        </authorList>
    </citation>
    <scope>NUCLEOTIDE SEQUENCE [LARGE SCALE GENOMIC DNA]</scope>
    <source>
        <strain evidence="2 3">CBS 464.89</strain>
    </source>
</reference>
<feature type="compositionally biased region" description="Low complexity" evidence="1">
    <location>
        <begin position="137"/>
        <end position="151"/>
    </location>
</feature>
<gene>
    <name evidence="2" type="ORF">BD310DRAFT_934190</name>
</gene>
<evidence type="ECO:0000256" key="1">
    <source>
        <dbReference type="SAM" id="MobiDB-lite"/>
    </source>
</evidence>
<name>A0A4Q9NRU7_9APHY</name>
<evidence type="ECO:0000313" key="3">
    <source>
        <dbReference type="Proteomes" id="UP000292082"/>
    </source>
</evidence>
<evidence type="ECO:0000313" key="2">
    <source>
        <dbReference type="EMBL" id="TBU55185.1"/>
    </source>
</evidence>
<feature type="region of interest" description="Disordered" evidence="1">
    <location>
        <begin position="49"/>
        <end position="153"/>
    </location>
</feature>
<dbReference type="Proteomes" id="UP000292082">
    <property type="component" value="Unassembled WGS sequence"/>
</dbReference>
<protein>
    <submittedName>
        <fullName evidence="2">Uncharacterized protein</fullName>
    </submittedName>
</protein>
<organism evidence="2 3">
    <name type="scientific">Dichomitus squalens</name>
    <dbReference type="NCBI Taxonomy" id="114155"/>
    <lineage>
        <taxon>Eukaryota</taxon>
        <taxon>Fungi</taxon>
        <taxon>Dikarya</taxon>
        <taxon>Basidiomycota</taxon>
        <taxon>Agaricomycotina</taxon>
        <taxon>Agaricomycetes</taxon>
        <taxon>Polyporales</taxon>
        <taxon>Polyporaceae</taxon>
        <taxon>Dichomitus</taxon>
    </lineage>
</organism>
<accession>A0A4Q9NRU7</accession>
<dbReference type="AlphaFoldDB" id="A0A4Q9NRU7"/>
<feature type="compositionally biased region" description="Polar residues" evidence="1">
    <location>
        <begin position="49"/>
        <end position="59"/>
    </location>
</feature>
<keyword evidence="3" id="KW-1185">Reference proteome</keyword>
<proteinExistence type="predicted"/>
<feature type="region of interest" description="Disordered" evidence="1">
    <location>
        <begin position="167"/>
        <end position="192"/>
    </location>
</feature>
<dbReference type="EMBL" id="ML145173">
    <property type="protein sequence ID" value="TBU55185.1"/>
    <property type="molecule type" value="Genomic_DNA"/>
</dbReference>
<sequence length="192" mass="20020">MSANPRRVGSSPSPPISVPPSLPAHRGHCQTPPCPPFWTLAPGTIRSARSVTLSTSSGVTDPISPQPQPLAGPSVPRRRPQPPLAKTTTKRRLAGEAMPRHTSRNLSQAPSLGPAFEHKHESPITLSAVPDRGACKGRGTTATSRTSPSSAHDVTLDACTSLSSACPRDLPHFTTLGHSSVRHSGLSSSSVS</sequence>
<feature type="compositionally biased region" description="Pro residues" evidence="1">
    <location>
        <begin position="12"/>
        <end position="22"/>
    </location>
</feature>
<feature type="compositionally biased region" description="Low complexity" evidence="1">
    <location>
        <begin position="176"/>
        <end position="192"/>
    </location>
</feature>